<feature type="compositionally biased region" description="Polar residues" evidence="1">
    <location>
        <begin position="699"/>
        <end position="725"/>
    </location>
</feature>
<feature type="region of interest" description="Disordered" evidence="1">
    <location>
        <begin position="431"/>
        <end position="507"/>
    </location>
</feature>
<feature type="compositionally biased region" description="Pro residues" evidence="1">
    <location>
        <begin position="492"/>
        <end position="505"/>
    </location>
</feature>
<keyword evidence="3" id="KW-1185">Reference proteome</keyword>
<proteinExistence type="predicted"/>
<accession>A0A9P7KJI6</accession>
<dbReference type="EMBL" id="JABCKI010000166">
    <property type="protein sequence ID" value="KAG5652064.1"/>
    <property type="molecule type" value="Genomic_DNA"/>
</dbReference>
<evidence type="ECO:0000256" key="1">
    <source>
        <dbReference type="SAM" id="MobiDB-lite"/>
    </source>
</evidence>
<evidence type="ECO:0000313" key="3">
    <source>
        <dbReference type="Proteomes" id="UP000717328"/>
    </source>
</evidence>
<protein>
    <submittedName>
        <fullName evidence="2">Uncharacterized protein</fullName>
    </submittedName>
</protein>
<feature type="region of interest" description="Disordered" evidence="1">
    <location>
        <begin position="183"/>
        <end position="221"/>
    </location>
</feature>
<dbReference type="OrthoDB" id="6105938at2759"/>
<feature type="compositionally biased region" description="Polar residues" evidence="1">
    <location>
        <begin position="615"/>
        <end position="625"/>
    </location>
</feature>
<feature type="compositionally biased region" description="Low complexity" evidence="1">
    <location>
        <begin position="390"/>
        <end position="405"/>
    </location>
</feature>
<reference evidence="2" key="2">
    <citation type="submission" date="2021-10" db="EMBL/GenBank/DDBJ databases">
        <title>Phylogenomics reveals ancestral predisposition of the termite-cultivated fungus Termitomyces towards a domesticated lifestyle.</title>
        <authorList>
            <person name="Auxier B."/>
            <person name="Grum-Grzhimaylo A."/>
            <person name="Cardenas M.E."/>
            <person name="Lodge J.D."/>
            <person name="Laessoe T."/>
            <person name="Pedersen O."/>
            <person name="Smith M.E."/>
            <person name="Kuyper T.W."/>
            <person name="Franco-Molano E.A."/>
            <person name="Baroni T.J."/>
            <person name="Aanen D.K."/>
        </authorList>
    </citation>
    <scope>NUCLEOTIDE SEQUENCE</scope>
    <source>
        <strain evidence="2">D49</strain>
    </source>
</reference>
<feature type="region of interest" description="Disordered" evidence="1">
    <location>
        <begin position="297"/>
        <end position="412"/>
    </location>
</feature>
<reference evidence="2" key="1">
    <citation type="submission" date="2021-02" db="EMBL/GenBank/DDBJ databases">
        <authorList>
            <person name="Nieuwenhuis M."/>
            <person name="Van De Peppel L.J.J."/>
        </authorList>
    </citation>
    <scope>NUCLEOTIDE SEQUENCE</scope>
    <source>
        <strain evidence="2">D49</strain>
    </source>
</reference>
<comment type="caution">
    <text evidence="2">The sequence shown here is derived from an EMBL/GenBank/DDBJ whole genome shotgun (WGS) entry which is preliminary data.</text>
</comment>
<sequence length="755" mass="82596">MSLGHPLRSHVVISSAEIDPALCPICRKPYLPNRSKKLITGEGESDVPIRLLQRLVLSWDTNEDWRERTSEAEGWLRAGNTNPLLLKACDLIRAYEQIKSEQYTNQRSIHQLKRELEAREVEEIRYKENASAIEQSLLSRIAELNTKNPLPRPPEPYPYTYPHNRDSHTTTSQAVVDEHGTLHINGVSGDRKGKGRAAPTPSLRESNVETSFSSPMRPTSVEDATHKNGIIPGAPPNQRFVPTSVFESEASADSWTGHSDSANHIVEEPATIDSYAMVEDYIAEYAGGYVEGFLTSQRQAAPSSSRRTRTSRGAVGLPAPVPPSSDPSTEPRGSSSRPTSHPRSLGAFIRPAQAPADPPSQTRRASRRPRRLGDLISHSSTLPSPPPSAPAQQTSTTTFSTNRPSTMDESWGNHLYTQFPATASIDANRQVHATTQGAPVPTPESSHNTFNAPAIPTPSRPAADRVAALGSRHRPQRRLSDLTDIETTWQPPENPPRPPQDPPPSLRRRSAVIANVPPTASTTFANDAPRRDDVARPSAIHLGGTSDRASLAASMDSWYSITSLPEARNRPFAPAHDVNSVSDLDLRRFEDLALSPSHSLQDGASLVLFQQSGVEPDNLSRTPRSLLSEPPQVPWGFDRPYQEPENARPLPVPSQSSYDTIPPSIPHPSSLRPAHTRRPSATVAAPAVQPQQATTQSPWTFSHNYSTPSRSSSNALGLSVDTTRTSPDRPRISAPTPITSTRQFLRSFSHDGYES</sequence>
<feature type="compositionally biased region" description="Polar residues" evidence="1">
    <location>
        <begin position="203"/>
        <end position="217"/>
    </location>
</feature>
<evidence type="ECO:0000313" key="2">
    <source>
        <dbReference type="EMBL" id="KAG5652064.1"/>
    </source>
</evidence>
<feature type="region of interest" description="Disordered" evidence="1">
    <location>
        <begin position="615"/>
        <end position="755"/>
    </location>
</feature>
<dbReference type="AlphaFoldDB" id="A0A9P7KJI6"/>
<dbReference type="Proteomes" id="UP000717328">
    <property type="component" value="Unassembled WGS sequence"/>
</dbReference>
<feature type="compositionally biased region" description="Low complexity" evidence="1">
    <location>
        <begin position="679"/>
        <end position="698"/>
    </location>
</feature>
<organism evidence="2 3">
    <name type="scientific">Sphagnurus paluster</name>
    <dbReference type="NCBI Taxonomy" id="117069"/>
    <lineage>
        <taxon>Eukaryota</taxon>
        <taxon>Fungi</taxon>
        <taxon>Dikarya</taxon>
        <taxon>Basidiomycota</taxon>
        <taxon>Agaricomycotina</taxon>
        <taxon>Agaricomycetes</taxon>
        <taxon>Agaricomycetidae</taxon>
        <taxon>Agaricales</taxon>
        <taxon>Tricholomatineae</taxon>
        <taxon>Lyophyllaceae</taxon>
        <taxon>Sphagnurus</taxon>
    </lineage>
</organism>
<feature type="compositionally biased region" description="Polar residues" evidence="1">
    <location>
        <begin position="326"/>
        <end position="342"/>
    </location>
</feature>
<gene>
    <name evidence="2" type="ORF">H0H81_006461</name>
</gene>
<feature type="compositionally biased region" description="Polar residues" evidence="1">
    <location>
        <begin position="431"/>
        <end position="451"/>
    </location>
</feature>
<name>A0A9P7KJI6_9AGAR</name>
<feature type="compositionally biased region" description="Polar residues" evidence="1">
    <location>
        <begin position="736"/>
        <end position="746"/>
    </location>
</feature>